<keyword evidence="4 5" id="KW-0067">ATP-binding</keyword>
<dbReference type="GO" id="GO:0004674">
    <property type="term" value="F:protein serine/threonine kinase activity"/>
    <property type="evidence" value="ECO:0007669"/>
    <property type="project" value="UniProtKB-KW"/>
</dbReference>
<evidence type="ECO:0000256" key="6">
    <source>
        <dbReference type="SAM" id="Phobius"/>
    </source>
</evidence>
<feature type="domain" description="Protein kinase" evidence="7">
    <location>
        <begin position="58"/>
        <end position="356"/>
    </location>
</feature>
<feature type="binding site" evidence="5">
    <location>
        <position position="88"/>
    </location>
    <ligand>
        <name>ATP</name>
        <dbReference type="ChEBI" id="CHEBI:30616"/>
    </ligand>
</feature>
<dbReference type="SUPFAM" id="SSF56112">
    <property type="entry name" value="Protein kinase-like (PK-like)"/>
    <property type="match status" value="1"/>
</dbReference>
<feature type="transmembrane region" description="Helical" evidence="6">
    <location>
        <begin position="381"/>
        <end position="404"/>
    </location>
</feature>
<evidence type="ECO:0000256" key="5">
    <source>
        <dbReference type="PROSITE-ProRule" id="PRU10141"/>
    </source>
</evidence>
<gene>
    <name evidence="8" type="ORF">JIN84_04265</name>
</gene>
<evidence type="ECO:0000256" key="4">
    <source>
        <dbReference type="ARBA" id="ARBA00022840"/>
    </source>
</evidence>
<evidence type="ECO:0000313" key="9">
    <source>
        <dbReference type="Proteomes" id="UP000600139"/>
    </source>
</evidence>
<dbReference type="Proteomes" id="UP000600139">
    <property type="component" value="Unassembled WGS sequence"/>
</dbReference>
<dbReference type="SUPFAM" id="SSF48452">
    <property type="entry name" value="TPR-like"/>
    <property type="match status" value="1"/>
</dbReference>
<dbReference type="InterPro" id="IPR011009">
    <property type="entry name" value="Kinase-like_dom_sf"/>
</dbReference>
<dbReference type="Gene3D" id="3.30.200.20">
    <property type="entry name" value="Phosphorylase Kinase, domain 1"/>
    <property type="match status" value="1"/>
</dbReference>
<dbReference type="Gene3D" id="1.10.510.10">
    <property type="entry name" value="Transferase(Phosphotransferase) domain 1"/>
    <property type="match status" value="1"/>
</dbReference>
<evidence type="ECO:0000256" key="1">
    <source>
        <dbReference type="ARBA" id="ARBA00022679"/>
    </source>
</evidence>
<evidence type="ECO:0000313" key="8">
    <source>
        <dbReference type="EMBL" id="MBK1814815.1"/>
    </source>
</evidence>
<organism evidence="8 9">
    <name type="scientific">Luteolibacter yonseiensis</name>
    <dbReference type="NCBI Taxonomy" id="1144680"/>
    <lineage>
        <taxon>Bacteria</taxon>
        <taxon>Pseudomonadati</taxon>
        <taxon>Verrucomicrobiota</taxon>
        <taxon>Verrucomicrobiia</taxon>
        <taxon>Verrucomicrobiales</taxon>
        <taxon>Verrucomicrobiaceae</taxon>
        <taxon>Luteolibacter</taxon>
    </lineage>
</organism>
<dbReference type="InterPro" id="IPR008271">
    <property type="entry name" value="Ser/Thr_kinase_AS"/>
</dbReference>
<dbReference type="Pfam" id="PF00069">
    <property type="entry name" value="Pkinase"/>
    <property type="match status" value="1"/>
</dbReference>
<keyword evidence="3 8" id="KW-0418">Kinase</keyword>
<reference evidence="8" key="1">
    <citation type="submission" date="2021-01" db="EMBL/GenBank/DDBJ databases">
        <title>Modified the classification status of verrucomicrobia.</title>
        <authorList>
            <person name="Feng X."/>
        </authorList>
    </citation>
    <scope>NUCLEOTIDE SEQUENCE</scope>
    <source>
        <strain evidence="8">JCM 18052</strain>
    </source>
</reference>
<dbReference type="PANTHER" id="PTHR43289:SF6">
    <property type="entry name" value="SERINE_THREONINE-PROTEIN KINASE NEKL-3"/>
    <property type="match status" value="1"/>
</dbReference>
<dbReference type="PROSITE" id="PS00108">
    <property type="entry name" value="PROTEIN_KINASE_ST"/>
    <property type="match status" value="1"/>
</dbReference>
<keyword evidence="6" id="KW-0812">Transmembrane</keyword>
<dbReference type="PROSITE" id="PS50011">
    <property type="entry name" value="PROTEIN_KINASE_DOM"/>
    <property type="match status" value="1"/>
</dbReference>
<dbReference type="PANTHER" id="PTHR43289">
    <property type="entry name" value="MITOGEN-ACTIVATED PROTEIN KINASE KINASE KINASE 20-RELATED"/>
    <property type="match status" value="1"/>
</dbReference>
<dbReference type="CDD" id="cd14014">
    <property type="entry name" value="STKc_PknB_like"/>
    <property type="match status" value="1"/>
</dbReference>
<dbReference type="SMART" id="SM00220">
    <property type="entry name" value="S_TKc"/>
    <property type="match status" value="1"/>
</dbReference>
<dbReference type="InterPro" id="IPR000719">
    <property type="entry name" value="Prot_kinase_dom"/>
</dbReference>
<evidence type="ECO:0000256" key="2">
    <source>
        <dbReference type="ARBA" id="ARBA00022741"/>
    </source>
</evidence>
<accession>A0A934R3I9</accession>
<dbReference type="PROSITE" id="PS00107">
    <property type="entry name" value="PROTEIN_KINASE_ATP"/>
    <property type="match status" value="1"/>
</dbReference>
<dbReference type="AlphaFoldDB" id="A0A934R3I9"/>
<dbReference type="Gene3D" id="1.25.40.10">
    <property type="entry name" value="Tetratricopeptide repeat domain"/>
    <property type="match status" value="1"/>
</dbReference>
<dbReference type="GO" id="GO:0005524">
    <property type="term" value="F:ATP binding"/>
    <property type="evidence" value="ECO:0007669"/>
    <property type="project" value="UniProtKB-UniRule"/>
</dbReference>
<keyword evidence="9" id="KW-1185">Reference proteome</keyword>
<name>A0A934R3I9_9BACT</name>
<keyword evidence="8" id="KW-0723">Serine/threonine-protein kinase</keyword>
<evidence type="ECO:0000259" key="7">
    <source>
        <dbReference type="PROSITE" id="PS50011"/>
    </source>
</evidence>
<dbReference type="EMBL" id="JAENIK010000004">
    <property type="protein sequence ID" value="MBK1814815.1"/>
    <property type="molecule type" value="Genomic_DNA"/>
</dbReference>
<evidence type="ECO:0000256" key="3">
    <source>
        <dbReference type="ARBA" id="ARBA00022777"/>
    </source>
</evidence>
<proteinExistence type="predicted"/>
<keyword evidence="2 5" id="KW-0547">Nucleotide-binding</keyword>
<dbReference type="InterPro" id="IPR011990">
    <property type="entry name" value="TPR-like_helical_dom_sf"/>
</dbReference>
<dbReference type="InterPro" id="IPR017441">
    <property type="entry name" value="Protein_kinase_ATP_BS"/>
</dbReference>
<sequence>MRILVDATRGATSFFLDARERRARMASDIISEMAPSDTSAASPLDALIEGPGAKLGRYRLVKRIGEGGGGVVYEAEQEEPIRRRVAIKIVRLGMNTESVIARFEIERQALALMDHPNIAKVLDAGAASSGRPYFVMELVTGEKITSYCDSKKLGTVQRLHLFIKVCHAIQHAHQKGIIHRDIKPSNILVADHDGLDEPKVIDFGIAKAIESQAFGEKPFTSHDQFFGTPAYMSPEQIDLAGLDVDTRSDIYSLGVLLYELLTSRTPLDGDLLATQGISKIRDTLLNTEIQRPSLMLGEVGRDVLQTVAKDRKAEPTQLVSFIRGDLDWIVLRAMDKNRARRYQTVNSLARDVQRFLEHQPVTARPPGRLYLLEKFIRRNRLAVSAGIALAASLVAGLVISTGLYKRERQALREQLRLREEAQAARAVESRLREEADARANVARVAFLLDQGRIDEADTLRQKYPLSSIEPSLEAASVFRALGDWNATHGRWDQAIQCFKLLMQANLLDEPSNVLQRSDFLAISSALLYHEKEEYLAFRREVKERYLTPRNTLQAEHLLKICLLSPADHDLLKRLRHTVEVMGEPTLTSLPSWSGFALGLYHYREGAHEAALRVCETGLADPRIKNSCRASILTLLSMIHSRMGGVAKADETLAEARKLITESEGNDAVQGSSVPPYWFDWVIAELLVKEAEQEIAKR</sequence>
<comment type="caution">
    <text evidence="8">The sequence shown here is derived from an EMBL/GenBank/DDBJ whole genome shotgun (WGS) entry which is preliminary data.</text>
</comment>
<protein>
    <submittedName>
        <fullName evidence="8">Serine/threonine protein kinase</fullName>
    </submittedName>
</protein>
<keyword evidence="6" id="KW-1133">Transmembrane helix</keyword>
<keyword evidence="1" id="KW-0808">Transferase</keyword>
<keyword evidence="6" id="KW-0472">Membrane</keyword>